<reference evidence="1" key="1">
    <citation type="submission" date="2024-06" db="EMBL/GenBank/DDBJ databases">
        <authorList>
            <person name="Gannavaram S."/>
            <person name="Nemani S."/>
            <person name="Datta M."/>
            <person name="Picchiottino A."/>
            <person name="Mereddy A."/>
            <person name="Gannavaram N."/>
            <person name="Honeycutt C."/>
            <person name="Tran D."/>
            <person name="Choi K."/>
            <person name="Srinivasan K."/>
            <person name="Johnson A."/>
        </authorList>
    </citation>
    <scope>NUCLEOTIDE SEQUENCE</scope>
</reference>
<protein>
    <recommendedName>
        <fullName evidence="2">Virion structural protein</fullName>
    </recommendedName>
</protein>
<evidence type="ECO:0000313" key="1">
    <source>
        <dbReference type="EMBL" id="XCN28213.1"/>
    </source>
</evidence>
<name>A0AAU8L0Z3_9CAUD</name>
<accession>A0AAU8L0Z3</accession>
<organism evidence="1">
    <name type="scientific">Pantoea phage Survivor</name>
    <dbReference type="NCBI Taxonomy" id="3232176"/>
    <lineage>
        <taxon>Viruses</taxon>
        <taxon>Duplodnaviria</taxon>
        <taxon>Heunggongvirae</taxon>
        <taxon>Uroviricota</taxon>
        <taxon>Caudoviricetes</taxon>
    </lineage>
</organism>
<dbReference type="Pfam" id="PF12699">
    <property type="entry name" value="phiKZ_IP"/>
    <property type="match status" value="1"/>
</dbReference>
<dbReference type="EMBL" id="PP885733">
    <property type="protein sequence ID" value="XCN28213.1"/>
    <property type="molecule type" value="Genomic_DNA"/>
</dbReference>
<dbReference type="InterPro" id="IPR024413">
    <property type="entry name" value="Phage_phiKZ_Orf92_int-head"/>
</dbReference>
<evidence type="ECO:0008006" key="2">
    <source>
        <dbReference type="Google" id="ProtNLM"/>
    </source>
</evidence>
<proteinExistence type="predicted"/>
<sequence length="427" mass="48235">MCSMTTNVINDLKMAEISLAKVENVDKLQEEAKDLLSNYRTSVRVKEEVQNALASIETAPDYKITPQIAQTVDNTINHSATLVVKDGQPLLQVHGTEAFGLSMAPKEWRIVRLAALKELLAENYKNIKRWANSLSENFQRRWIELMTSTEVLEGRLESLDGTIDVVGSIKDGAKKVQLNELISRTISKNGKVFTKDIAKNVQGEINYIMGCLKVWEMEQVKLKNSIIRYFGNPRNTDITDINRELPKLFDVKGDADTNDGMLISKRTKELLDGYYFQGVALDPKWVQKFKKEDADNQTLYADSFALTGYSVNTGKENKLGKTEVDVMSLSEIYVLRDIVENIISKLKSMNEESDPVNFNPDDVKDVLSTLKETGSDEQRAYQYGLITADYQFDVNSFKTGVSNMLTVLASHLITLMNIHLESYDIEL</sequence>